<sequence>MPNSILWIGLVVLWVFVLFPMLANRHPRIRQHTDAALSTRVLHRGGAKRSTKKGPATGHDTDPDYVPVRRKLQHPSEDPEDRMTRSDDGATASDEKEVGAEGTPPAVAVADPEDMVAAPVAETETTSETTEFENSEPSTEDAEPEAASVASVASVDSAAPAEPESPAAEPDAEIAAALDETVSPKAETVSPEPPRRARPPALRAPEPLPEPEPEPEPEFDSDDPDFVPTRRGRGGFDPEADAAARAARYTFRQRAVLGLVLSTLLFAAAGLAITALLWWPAALSGAGLVGYLAYLRRQVRIEADIRRRRAARAPRRRPEIVDEQPSARDRARPDREATRTQLRRAVLVEPDDEDPLFEHLELFDAAAARATRQRATGGRERRAVGE</sequence>
<feature type="compositionally biased region" description="Low complexity" evidence="1">
    <location>
        <begin position="145"/>
        <end position="177"/>
    </location>
</feature>
<feature type="region of interest" description="Disordered" evidence="1">
    <location>
        <begin position="312"/>
        <end position="338"/>
    </location>
</feature>
<dbReference type="NCBIfam" id="NF045516">
    <property type="entry name" value="GlpR"/>
    <property type="match status" value="1"/>
</dbReference>
<feature type="transmembrane region" description="Helical" evidence="2">
    <location>
        <begin position="255"/>
        <end position="273"/>
    </location>
</feature>
<evidence type="ECO:0000313" key="3">
    <source>
        <dbReference type="EMBL" id="AYF78663.1"/>
    </source>
</evidence>
<feature type="compositionally biased region" description="Acidic residues" evidence="1">
    <location>
        <begin position="130"/>
        <end position="144"/>
    </location>
</feature>
<keyword evidence="2" id="KW-0472">Membrane</keyword>
<reference evidence="3 4" key="1">
    <citation type="submission" date="2018-09" db="EMBL/GenBank/DDBJ databases">
        <title>Nocardia yunnanensis sp. nov., an actinomycete isolated from a soil sample.</title>
        <authorList>
            <person name="Zhang J."/>
        </authorList>
    </citation>
    <scope>NUCLEOTIDE SEQUENCE [LARGE SCALE GENOMIC DNA]</scope>
    <source>
        <strain evidence="3 4">CFHS0054</strain>
    </source>
</reference>
<accession>A0A386ZMW6</accession>
<feature type="compositionally biased region" description="Acidic residues" evidence="1">
    <location>
        <begin position="209"/>
        <end position="225"/>
    </location>
</feature>
<evidence type="ECO:0000313" key="4">
    <source>
        <dbReference type="Proteomes" id="UP000267164"/>
    </source>
</evidence>
<proteinExistence type="predicted"/>
<organism evidence="3 4">
    <name type="scientific">Nocardia yunnanensis</name>
    <dbReference type="NCBI Taxonomy" id="2382165"/>
    <lineage>
        <taxon>Bacteria</taxon>
        <taxon>Bacillati</taxon>
        <taxon>Actinomycetota</taxon>
        <taxon>Actinomycetes</taxon>
        <taxon>Mycobacteriales</taxon>
        <taxon>Nocardiaceae</taxon>
        <taxon>Nocardia</taxon>
    </lineage>
</organism>
<feature type="compositionally biased region" description="Basic and acidic residues" evidence="1">
    <location>
        <begin position="74"/>
        <end position="99"/>
    </location>
</feature>
<feature type="transmembrane region" description="Helical" evidence="2">
    <location>
        <begin position="279"/>
        <end position="299"/>
    </location>
</feature>
<feature type="region of interest" description="Disordered" evidence="1">
    <location>
        <begin position="40"/>
        <end position="238"/>
    </location>
</feature>
<dbReference type="Proteomes" id="UP000267164">
    <property type="component" value="Chromosome"/>
</dbReference>
<dbReference type="KEGG" id="nyu:D7D52_02910"/>
<name>A0A386ZMW6_9NOCA</name>
<feature type="transmembrane region" description="Helical" evidence="2">
    <location>
        <begin position="6"/>
        <end position="23"/>
    </location>
</feature>
<evidence type="ECO:0008006" key="5">
    <source>
        <dbReference type="Google" id="ProtNLM"/>
    </source>
</evidence>
<dbReference type="OrthoDB" id="3696421at2"/>
<dbReference type="AlphaFoldDB" id="A0A386ZMW6"/>
<dbReference type="RefSeq" id="WP_120743746.1">
    <property type="nucleotide sequence ID" value="NZ_CP032568.1"/>
</dbReference>
<keyword evidence="4" id="KW-1185">Reference proteome</keyword>
<keyword evidence="2" id="KW-1133">Transmembrane helix</keyword>
<protein>
    <recommendedName>
        <fullName evidence="5">Transmembrane protein</fullName>
    </recommendedName>
</protein>
<feature type="compositionally biased region" description="Basic residues" evidence="1">
    <location>
        <begin position="41"/>
        <end position="52"/>
    </location>
</feature>
<feature type="compositionally biased region" description="Basic and acidic residues" evidence="1">
    <location>
        <begin position="316"/>
        <end position="338"/>
    </location>
</feature>
<keyword evidence="2" id="KW-0812">Transmembrane</keyword>
<evidence type="ECO:0000256" key="2">
    <source>
        <dbReference type="SAM" id="Phobius"/>
    </source>
</evidence>
<gene>
    <name evidence="3" type="ORF">D7D52_02910</name>
</gene>
<dbReference type="InterPro" id="IPR053779">
    <property type="entry name" value="GlpR"/>
</dbReference>
<evidence type="ECO:0000256" key="1">
    <source>
        <dbReference type="SAM" id="MobiDB-lite"/>
    </source>
</evidence>
<dbReference type="EMBL" id="CP032568">
    <property type="protein sequence ID" value="AYF78663.1"/>
    <property type="molecule type" value="Genomic_DNA"/>
</dbReference>